<sequence>MKGDSRFHEEISSNNCIGESNSYIDNIDDNTCTLLEFNQLQKKARKGDPRFNKEGDIMPYEISTNTSSDTNDNNNESSNMDFNPENLVDAILNKNRICTFMSEFGTEFMENIGPISAQVLQQFTS</sequence>
<comment type="caution">
    <text evidence="1">The sequence shown here is derived from an EMBL/GenBank/DDBJ whole genome shotgun (WGS) entry which is preliminary data.</text>
</comment>
<proteinExistence type="predicted"/>
<keyword evidence="2" id="KW-1185">Reference proteome</keyword>
<protein>
    <submittedName>
        <fullName evidence="1">3416_t:CDS:1</fullName>
    </submittedName>
</protein>
<dbReference type="Proteomes" id="UP000789860">
    <property type="component" value="Unassembled WGS sequence"/>
</dbReference>
<evidence type="ECO:0000313" key="2">
    <source>
        <dbReference type="Proteomes" id="UP000789860"/>
    </source>
</evidence>
<reference evidence="1" key="1">
    <citation type="submission" date="2021-06" db="EMBL/GenBank/DDBJ databases">
        <authorList>
            <person name="Kallberg Y."/>
            <person name="Tangrot J."/>
            <person name="Rosling A."/>
        </authorList>
    </citation>
    <scope>NUCLEOTIDE SEQUENCE</scope>
    <source>
        <strain evidence="1">AU212A</strain>
    </source>
</reference>
<organism evidence="1 2">
    <name type="scientific">Scutellospora calospora</name>
    <dbReference type="NCBI Taxonomy" id="85575"/>
    <lineage>
        <taxon>Eukaryota</taxon>
        <taxon>Fungi</taxon>
        <taxon>Fungi incertae sedis</taxon>
        <taxon>Mucoromycota</taxon>
        <taxon>Glomeromycotina</taxon>
        <taxon>Glomeromycetes</taxon>
        <taxon>Diversisporales</taxon>
        <taxon>Gigasporaceae</taxon>
        <taxon>Scutellospora</taxon>
    </lineage>
</organism>
<accession>A0ACA9KUI6</accession>
<evidence type="ECO:0000313" key="1">
    <source>
        <dbReference type="EMBL" id="CAG8494275.1"/>
    </source>
</evidence>
<gene>
    <name evidence="1" type="ORF">SCALOS_LOCUS2962</name>
</gene>
<dbReference type="EMBL" id="CAJVPM010002897">
    <property type="protein sequence ID" value="CAG8494275.1"/>
    <property type="molecule type" value="Genomic_DNA"/>
</dbReference>
<name>A0ACA9KUI6_9GLOM</name>